<feature type="region of interest" description="Disordered" evidence="1">
    <location>
        <begin position="118"/>
        <end position="161"/>
    </location>
</feature>
<accession>A0A4Y7PGS8</accession>
<keyword evidence="2" id="KW-1133">Transmembrane helix</keyword>
<evidence type="ECO:0000313" key="4">
    <source>
        <dbReference type="Proteomes" id="UP000294933"/>
    </source>
</evidence>
<evidence type="ECO:0000313" key="3">
    <source>
        <dbReference type="EMBL" id="TDL13739.1"/>
    </source>
</evidence>
<dbReference type="Proteomes" id="UP000294933">
    <property type="component" value="Unassembled WGS sequence"/>
</dbReference>
<protein>
    <submittedName>
        <fullName evidence="3">Uncharacterized protein</fullName>
    </submittedName>
</protein>
<evidence type="ECO:0000256" key="1">
    <source>
        <dbReference type="SAM" id="MobiDB-lite"/>
    </source>
</evidence>
<keyword evidence="2" id="KW-0812">Transmembrane</keyword>
<organism evidence="3 4">
    <name type="scientific">Rickenella mellea</name>
    <dbReference type="NCBI Taxonomy" id="50990"/>
    <lineage>
        <taxon>Eukaryota</taxon>
        <taxon>Fungi</taxon>
        <taxon>Dikarya</taxon>
        <taxon>Basidiomycota</taxon>
        <taxon>Agaricomycotina</taxon>
        <taxon>Agaricomycetes</taxon>
        <taxon>Hymenochaetales</taxon>
        <taxon>Rickenellaceae</taxon>
        <taxon>Rickenella</taxon>
    </lineage>
</organism>
<sequence>MHRKQNTKKGESFNQAAIRGYEKKSLVILPFALVLVLIGTEFFIEASCSSGVELPRQCTPIADPGRLDTDRDIALGPVDMLPTLALGRDGGAGGGPILPSTKRALLTVAEDVRPRVDGVSGRLMDSDPASERDEGGRIGTGLNMPDSRRLPVRDGAVGVPPPVHCSLQLNVSSGNAM</sequence>
<dbReference type="AlphaFoldDB" id="A0A4Y7PGS8"/>
<feature type="transmembrane region" description="Helical" evidence="2">
    <location>
        <begin position="26"/>
        <end position="44"/>
    </location>
</feature>
<keyword evidence="2" id="KW-0472">Membrane</keyword>
<gene>
    <name evidence="3" type="ORF">BD410DRAFT_846659</name>
</gene>
<dbReference type="VEuPathDB" id="FungiDB:BD410DRAFT_846659"/>
<keyword evidence="4" id="KW-1185">Reference proteome</keyword>
<name>A0A4Y7PGS8_9AGAM</name>
<evidence type="ECO:0000256" key="2">
    <source>
        <dbReference type="SAM" id="Phobius"/>
    </source>
</evidence>
<proteinExistence type="predicted"/>
<dbReference type="EMBL" id="ML170477">
    <property type="protein sequence ID" value="TDL13739.1"/>
    <property type="molecule type" value="Genomic_DNA"/>
</dbReference>
<reference evidence="3 4" key="1">
    <citation type="submission" date="2018-06" db="EMBL/GenBank/DDBJ databases">
        <title>A transcriptomic atlas of mushroom development highlights an independent origin of complex multicellularity.</title>
        <authorList>
            <consortium name="DOE Joint Genome Institute"/>
            <person name="Krizsan K."/>
            <person name="Almasi E."/>
            <person name="Merenyi Z."/>
            <person name="Sahu N."/>
            <person name="Viragh M."/>
            <person name="Koszo T."/>
            <person name="Mondo S."/>
            <person name="Kiss B."/>
            <person name="Balint B."/>
            <person name="Kues U."/>
            <person name="Barry K."/>
            <person name="Hegedus J.C."/>
            <person name="Henrissat B."/>
            <person name="Johnson J."/>
            <person name="Lipzen A."/>
            <person name="Ohm R."/>
            <person name="Nagy I."/>
            <person name="Pangilinan J."/>
            <person name="Yan J."/>
            <person name="Xiong Y."/>
            <person name="Grigoriev I.V."/>
            <person name="Hibbett D.S."/>
            <person name="Nagy L.G."/>
        </authorList>
    </citation>
    <scope>NUCLEOTIDE SEQUENCE [LARGE SCALE GENOMIC DNA]</scope>
    <source>
        <strain evidence="3 4">SZMC22713</strain>
    </source>
</reference>